<organism evidence="2">
    <name type="scientific">Candidatus Kentrum sp. LPFa</name>
    <dbReference type="NCBI Taxonomy" id="2126335"/>
    <lineage>
        <taxon>Bacteria</taxon>
        <taxon>Pseudomonadati</taxon>
        <taxon>Pseudomonadota</taxon>
        <taxon>Gammaproteobacteria</taxon>
        <taxon>Candidatus Kentrum</taxon>
    </lineage>
</organism>
<keyword evidence="1" id="KW-0812">Transmembrane</keyword>
<proteinExistence type="predicted"/>
<sequence length="561" mass="62441">MPPILPRDGIARTLRITAPRKRVFLLTGAALSVYRQQAGSLVRTHAFQNNRAGLQEFVNYLEEDPETPVCFLLDIVEEEFQLETIPHVFGSDRRALVKNRQRRLFRDTPYRYTVFQDREIHGRRDDNVLFAAVARPATLQCWLDPVARCKIPLVGIYSLPILSKKLLPYIDIGKTKTPRDSARKQGLSDYVLLVHCNAIGLRQSFFYRQHLKVSRLAAALRPDNGAFSCLPEEVENIRHYLDTLRLLPPDQPLDVCILGNAETSTRLEPQTTGLPNTRYHLVDLAEIGARIGVADDPTTLSADSIFAGILLRSTPANHYAPPDDTRHFRSARIRMATYALGLALFIMTIILGAFQLSELLIIRQKTDILAKRASIHQDRYARRATDSPALPIDGPTLKAVVETAMTLQKSRTTPYPALFALSEVLGKRNLEIEEIQWSVSADSSLGAHATPQARARSGSAPPKSPPMEAIVNTYQIALIKGRIVAFSDYRNALISVEDFASALSRVDAVEDVRIIERPLNISSEETIAGKADAALAPGSANFVLRAVFRNKPPKMIEHAPP</sequence>
<accession>A0A450VXV2</accession>
<evidence type="ECO:0000256" key="1">
    <source>
        <dbReference type="SAM" id="Phobius"/>
    </source>
</evidence>
<protein>
    <submittedName>
        <fullName evidence="2">Uncharacterized protein</fullName>
    </submittedName>
</protein>
<feature type="transmembrane region" description="Helical" evidence="1">
    <location>
        <begin position="338"/>
        <end position="362"/>
    </location>
</feature>
<dbReference type="AlphaFoldDB" id="A0A450VXV2"/>
<gene>
    <name evidence="2" type="ORF">BECKLPF1236B_GA0070989_10117</name>
</gene>
<keyword evidence="1" id="KW-0472">Membrane</keyword>
<evidence type="ECO:0000313" key="2">
    <source>
        <dbReference type="EMBL" id="VFK09661.1"/>
    </source>
</evidence>
<name>A0A450VXV2_9GAMM</name>
<reference evidence="2" key="1">
    <citation type="submission" date="2019-02" db="EMBL/GenBank/DDBJ databases">
        <authorList>
            <person name="Gruber-Vodicka R. H."/>
            <person name="Seah K. B. B."/>
        </authorList>
    </citation>
    <scope>NUCLEOTIDE SEQUENCE</scope>
    <source>
        <strain evidence="2">BECK_S313</strain>
    </source>
</reference>
<keyword evidence="1" id="KW-1133">Transmembrane helix</keyword>
<dbReference type="EMBL" id="CAADFK010000011">
    <property type="protein sequence ID" value="VFK09661.1"/>
    <property type="molecule type" value="Genomic_DNA"/>
</dbReference>